<evidence type="ECO:0000313" key="3">
    <source>
        <dbReference type="Proteomes" id="UP001223978"/>
    </source>
</evidence>
<evidence type="ECO:0000313" key="2">
    <source>
        <dbReference type="EMBL" id="MDI3405566.1"/>
    </source>
</evidence>
<sequence>MRSRALLISLAAAASTLGMVAPAQAADAGDVVVFSTEFQPLDTYENPQGCHKLPLAAHTLTNRTDKPVTVHADPFCVTPGLTIMPGYGSHVAPGTGSFSV</sequence>
<evidence type="ECO:0008006" key="4">
    <source>
        <dbReference type="Google" id="ProtNLM"/>
    </source>
</evidence>
<keyword evidence="1" id="KW-0732">Signal</keyword>
<dbReference type="RefSeq" id="WP_282543508.1">
    <property type="nucleotide sequence ID" value="NZ_JASCIQ010000017.1"/>
</dbReference>
<comment type="caution">
    <text evidence="2">The sequence shown here is derived from an EMBL/GenBank/DDBJ whole genome shotgun (WGS) entry which is preliminary data.</text>
</comment>
<protein>
    <recommendedName>
        <fullName evidence="4">Secreted protein</fullName>
    </recommendedName>
</protein>
<dbReference type="EMBL" id="JASCIQ010000017">
    <property type="protein sequence ID" value="MDI3405566.1"/>
    <property type="molecule type" value="Genomic_DNA"/>
</dbReference>
<name>A0ABT6SE45_9ACTN</name>
<feature type="signal peptide" evidence="1">
    <location>
        <begin position="1"/>
        <end position="25"/>
    </location>
</feature>
<evidence type="ECO:0000256" key="1">
    <source>
        <dbReference type="SAM" id="SignalP"/>
    </source>
</evidence>
<gene>
    <name evidence="2" type="ORF">QIS96_17275</name>
</gene>
<organism evidence="2 3">
    <name type="scientific">Streptomyces cavernicola</name>
    <dbReference type="NCBI Taxonomy" id="3043613"/>
    <lineage>
        <taxon>Bacteria</taxon>
        <taxon>Bacillati</taxon>
        <taxon>Actinomycetota</taxon>
        <taxon>Actinomycetes</taxon>
        <taxon>Kitasatosporales</taxon>
        <taxon>Streptomycetaceae</taxon>
        <taxon>Streptomyces</taxon>
    </lineage>
</organism>
<reference evidence="2 3" key="1">
    <citation type="submission" date="2023-05" db="EMBL/GenBank/DDBJ databases">
        <title>Draft genome sequence of Streptomyces sp. B-S-A6 isolated from a cave soil in Thailand.</title>
        <authorList>
            <person name="Chamroensaksri N."/>
            <person name="Muangham S."/>
        </authorList>
    </citation>
    <scope>NUCLEOTIDE SEQUENCE [LARGE SCALE GENOMIC DNA]</scope>
    <source>
        <strain evidence="2 3">B-S-A6</strain>
    </source>
</reference>
<dbReference type="Proteomes" id="UP001223978">
    <property type="component" value="Unassembled WGS sequence"/>
</dbReference>
<proteinExistence type="predicted"/>
<accession>A0ABT6SE45</accession>
<feature type="chain" id="PRO_5046743925" description="Secreted protein" evidence="1">
    <location>
        <begin position="26"/>
        <end position="100"/>
    </location>
</feature>
<keyword evidence="3" id="KW-1185">Reference proteome</keyword>